<keyword evidence="1" id="KW-1133">Transmembrane helix</keyword>
<keyword evidence="1" id="KW-0472">Membrane</keyword>
<evidence type="ECO:0000256" key="1">
    <source>
        <dbReference type="SAM" id="Phobius"/>
    </source>
</evidence>
<name>A0ABW3IIB7_9FLAO</name>
<dbReference type="RefSeq" id="WP_380740458.1">
    <property type="nucleotide sequence ID" value="NZ_JBHTJP010000035.1"/>
</dbReference>
<accession>A0ABW3IIB7</accession>
<dbReference type="Proteomes" id="UP001597100">
    <property type="component" value="Unassembled WGS sequence"/>
</dbReference>
<evidence type="ECO:0000313" key="3">
    <source>
        <dbReference type="Proteomes" id="UP001597100"/>
    </source>
</evidence>
<keyword evidence="3" id="KW-1185">Reference proteome</keyword>
<dbReference type="EMBL" id="JBHTJP010000035">
    <property type="protein sequence ID" value="MFD0977846.1"/>
    <property type="molecule type" value="Genomic_DNA"/>
</dbReference>
<comment type="caution">
    <text evidence="2">The sequence shown here is derived from an EMBL/GenBank/DDBJ whole genome shotgun (WGS) entry which is preliminary data.</text>
</comment>
<keyword evidence="1" id="KW-0812">Transmembrane</keyword>
<evidence type="ECO:0000313" key="2">
    <source>
        <dbReference type="EMBL" id="MFD0977846.1"/>
    </source>
</evidence>
<reference evidence="3" key="1">
    <citation type="journal article" date="2019" name="Int. J. Syst. Evol. Microbiol.">
        <title>The Global Catalogue of Microorganisms (GCM) 10K type strain sequencing project: providing services to taxonomists for standard genome sequencing and annotation.</title>
        <authorList>
            <consortium name="The Broad Institute Genomics Platform"/>
            <consortium name="The Broad Institute Genome Sequencing Center for Infectious Disease"/>
            <person name="Wu L."/>
            <person name="Ma J."/>
        </authorList>
    </citation>
    <scope>NUCLEOTIDE SEQUENCE [LARGE SCALE GENOMIC DNA]</scope>
    <source>
        <strain evidence="3">CCUG 60898</strain>
    </source>
</reference>
<proteinExistence type="predicted"/>
<feature type="transmembrane region" description="Helical" evidence="1">
    <location>
        <begin position="47"/>
        <end position="67"/>
    </location>
</feature>
<dbReference type="SUPFAM" id="SSF141571">
    <property type="entry name" value="Pentapeptide repeat-like"/>
    <property type="match status" value="1"/>
</dbReference>
<organism evidence="2 3">
    <name type="scientific">Salinimicrobium gaetbulicola</name>
    <dbReference type="NCBI Taxonomy" id="999702"/>
    <lineage>
        <taxon>Bacteria</taxon>
        <taxon>Pseudomonadati</taxon>
        <taxon>Bacteroidota</taxon>
        <taxon>Flavobacteriia</taxon>
        <taxon>Flavobacteriales</taxon>
        <taxon>Flavobacteriaceae</taxon>
        <taxon>Salinimicrobium</taxon>
    </lineage>
</organism>
<sequence>MSFIKKHLFPLILLLIAGILGLILLFYGSEIACFAFPFNLNRNGELLKVSLSVFGGLFVLYGLYVSFLRARAAERAVEAQTLAIANQSNEIELSRESLTSEQFKTAIEHLGSEKEPVILGGIAELNDIAEKFPDKYGNVILDIFCSYVRSEANLQKQTQEIKWSAISQIIRNLYTQKAFLDSTPDLRNCNLSMIELSNCEIKSWNLCKSIMPISVHRVTFKDCDFLGSSLHAPSYNDVHFDNCVLLDLFVEGGYLNSCRFTGDTYLMITALDVVLSYLVIECTFGQSKFYACRLIGCDLGKEEILNMCFAGSGLYAMKIQNSLYGCDFSAAGLEKVEFFGTVEQCVFDGVSSLMGTFEEELDKRLTSFIGCYADTSGIVFHSEYAVSGESQFNEEDALKIVEDYNKLISDRSRKPDKKIVLSLSASQ</sequence>
<dbReference type="Gene3D" id="2.160.20.80">
    <property type="entry name" value="E3 ubiquitin-protein ligase SopA"/>
    <property type="match status" value="1"/>
</dbReference>
<protein>
    <submittedName>
        <fullName evidence="2">Pentapeptide repeat-containing protein</fullName>
    </submittedName>
</protein>
<feature type="transmembrane region" description="Helical" evidence="1">
    <location>
        <begin position="7"/>
        <end position="27"/>
    </location>
</feature>
<gene>
    <name evidence="2" type="ORF">ACFQ1G_13695</name>
</gene>